<keyword evidence="2" id="KW-1133">Transmembrane helix</keyword>
<protein>
    <submittedName>
        <fullName evidence="3">Uncharacterized protein</fullName>
    </submittedName>
</protein>
<dbReference type="EMBL" id="FMXQ01000004">
    <property type="protein sequence ID" value="SDB29320.1"/>
    <property type="molecule type" value="Genomic_DNA"/>
</dbReference>
<keyword evidence="2" id="KW-0472">Membrane</keyword>
<sequence>MTTDNPARAARAPEYEPVEHHGKEVDEPTTNARQGVDQQNVRYVLWISTGAVVVLFGILYLIFFA</sequence>
<keyword evidence="2" id="KW-0812">Transmembrane</keyword>
<evidence type="ECO:0000313" key="3">
    <source>
        <dbReference type="EMBL" id="SDB29320.1"/>
    </source>
</evidence>
<keyword evidence="4" id="KW-1185">Reference proteome</keyword>
<feature type="region of interest" description="Disordered" evidence="1">
    <location>
        <begin position="1"/>
        <end position="33"/>
    </location>
</feature>
<evidence type="ECO:0000256" key="1">
    <source>
        <dbReference type="SAM" id="MobiDB-lite"/>
    </source>
</evidence>
<proteinExistence type="predicted"/>
<reference evidence="3 4" key="1">
    <citation type="submission" date="2016-10" db="EMBL/GenBank/DDBJ databases">
        <authorList>
            <person name="de Groot N.N."/>
        </authorList>
    </citation>
    <scope>NUCLEOTIDE SEQUENCE [LARGE SCALE GENOMIC DNA]</scope>
    <source>
        <strain evidence="3 4">ATCC 35022</strain>
    </source>
</reference>
<organism evidence="3 4">
    <name type="scientific">Bauldia litoralis</name>
    <dbReference type="NCBI Taxonomy" id="665467"/>
    <lineage>
        <taxon>Bacteria</taxon>
        <taxon>Pseudomonadati</taxon>
        <taxon>Pseudomonadota</taxon>
        <taxon>Alphaproteobacteria</taxon>
        <taxon>Hyphomicrobiales</taxon>
        <taxon>Kaistiaceae</taxon>
        <taxon>Bauldia</taxon>
    </lineage>
</organism>
<feature type="compositionally biased region" description="Basic and acidic residues" evidence="1">
    <location>
        <begin position="11"/>
        <end position="26"/>
    </location>
</feature>
<feature type="compositionally biased region" description="Low complexity" evidence="1">
    <location>
        <begin position="1"/>
        <end position="10"/>
    </location>
</feature>
<evidence type="ECO:0000256" key="2">
    <source>
        <dbReference type="SAM" id="Phobius"/>
    </source>
</evidence>
<dbReference type="AlphaFoldDB" id="A0A1G6C8U7"/>
<feature type="transmembrane region" description="Helical" evidence="2">
    <location>
        <begin position="43"/>
        <end position="63"/>
    </location>
</feature>
<gene>
    <name evidence="3" type="ORF">SAMN02982931_02203</name>
</gene>
<name>A0A1G6C8U7_9HYPH</name>
<dbReference type="Proteomes" id="UP000199071">
    <property type="component" value="Unassembled WGS sequence"/>
</dbReference>
<dbReference type="RefSeq" id="WP_090876485.1">
    <property type="nucleotide sequence ID" value="NZ_FMXQ01000004.1"/>
</dbReference>
<accession>A0A1G6C8U7</accession>
<evidence type="ECO:0000313" key="4">
    <source>
        <dbReference type="Proteomes" id="UP000199071"/>
    </source>
</evidence>